<dbReference type="eggNOG" id="ENOG502ZIXV">
    <property type="taxonomic scope" value="Bacteria"/>
</dbReference>
<dbReference type="InterPro" id="IPR021741">
    <property type="entry name" value="DUF3311"/>
</dbReference>
<dbReference type="OrthoDB" id="3628949at2"/>
<proteinExistence type="predicted"/>
<dbReference type="STRING" id="580340.Tlie_1218"/>
<keyword evidence="1" id="KW-1133">Transmembrane helix</keyword>
<accession>G7V5N9</accession>
<dbReference type="HOGENOM" id="CLU_183045_2_0_0"/>
<keyword evidence="1" id="KW-0812">Transmembrane</keyword>
<keyword evidence="1" id="KW-0472">Membrane</keyword>
<dbReference type="Pfam" id="PF11755">
    <property type="entry name" value="DUF3311"/>
    <property type="match status" value="1"/>
</dbReference>
<evidence type="ECO:0000256" key="1">
    <source>
        <dbReference type="SAM" id="Phobius"/>
    </source>
</evidence>
<protein>
    <recommendedName>
        <fullName evidence="4">DUF3311 domain-containing protein</fullName>
    </recommendedName>
</protein>
<evidence type="ECO:0008006" key="4">
    <source>
        <dbReference type="Google" id="ProtNLM"/>
    </source>
</evidence>
<reference evidence="3" key="1">
    <citation type="submission" date="2011-10" db="EMBL/GenBank/DDBJ databases">
        <title>The complete genome of chromosome of Thermovirga lienii DSM 17291.</title>
        <authorList>
            <consortium name="US DOE Joint Genome Institute (JGI-PGF)"/>
            <person name="Lucas S."/>
            <person name="Copeland A."/>
            <person name="Lapidus A."/>
            <person name="Glavina del Rio T."/>
            <person name="Dalin E."/>
            <person name="Tice H."/>
            <person name="Bruce D."/>
            <person name="Goodwin L."/>
            <person name="Pitluck S."/>
            <person name="Peters L."/>
            <person name="Mikhailova N."/>
            <person name="Saunders E."/>
            <person name="Kyrpides N."/>
            <person name="Mavromatis K."/>
            <person name="Ivanova N."/>
            <person name="Last F.I."/>
            <person name="Brettin T."/>
            <person name="Detter J.C."/>
            <person name="Han C."/>
            <person name="Larimer F."/>
            <person name="Land M."/>
            <person name="Hauser L."/>
            <person name="Markowitz V."/>
            <person name="Cheng J.-F."/>
            <person name="Hugenholtz P."/>
            <person name="Woyke T."/>
            <person name="Wu D."/>
            <person name="Spring S."/>
            <person name="Schroeder M."/>
            <person name="Brambilla E.-M."/>
            <person name="Klenk H.-P."/>
            <person name="Eisen J.A."/>
        </authorList>
    </citation>
    <scope>NUCLEOTIDE SEQUENCE [LARGE SCALE GENOMIC DNA]</scope>
    <source>
        <strain evidence="3">ATCC BAA-1197 / DSM 17291 / Cas60314</strain>
    </source>
</reference>
<dbReference type="KEGG" id="tli:Tlie_1218"/>
<sequence>MGLTKGEKKALVFLILAILGFMPPVTIWANRVEPYVLGMPFLLFWQSFMVFVTFILMTLAYKTTERNDTKRP</sequence>
<gene>
    <name evidence="2" type="ordered locus">Tlie_1218</name>
</gene>
<name>G7V5N9_THELD</name>
<evidence type="ECO:0000313" key="2">
    <source>
        <dbReference type="EMBL" id="AER66949.1"/>
    </source>
</evidence>
<feature type="transmembrane region" description="Helical" evidence="1">
    <location>
        <begin position="39"/>
        <end position="61"/>
    </location>
</feature>
<organism evidence="2 3">
    <name type="scientific">Thermovirga lienii (strain ATCC BAA-1197 / DSM 17291 / Cas60314)</name>
    <dbReference type="NCBI Taxonomy" id="580340"/>
    <lineage>
        <taxon>Bacteria</taxon>
        <taxon>Thermotogati</taxon>
        <taxon>Synergistota</taxon>
        <taxon>Synergistia</taxon>
        <taxon>Synergistales</taxon>
        <taxon>Thermovirgaceae</taxon>
        <taxon>Thermovirga</taxon>
    </lineage>
</organism>
<evidence type="ECO:0000313" key="3">
    <source>
        <dbReference type="Proteomes" id="UP000005868"/>
    </source>
</evidence>
<dbReference type="AlphaFoldDB" id="G7V5N9"/>
<dbReference type="Proteomes" id="UP000005868">
    <property type="component" value="Chromosome"/>
</dbReference>
<keyword evidence="3" id="KW-1185">Reference proteome</keyword>
<reference evidence="2 3" key="2">
    <citation type="journal article" date="2012" name="Stand. Genomic Sci.">
        <title>Genome sequence of the moderately thermophilic, amino-acid-degrading and sulfur-reducing bacterium Thermovirga lienii type strain (Cas60314(T)).</title>
        <authorList>
            <person name="Goker M."/>
            <person name="Saunders E."/>
            <person name="Lapidus A."/>
            <person name="Nolan M."/>
            <person name="Lucas S."/>
            <person name="Hammon N."/>
            <person name="Deshpande S."/>
            <person name="Cheng J.F."/>
            <person name="Han C."/>
            <person name="Tapia R."/>
            <person name="Goodwin L.A."/>
            <person name="Pitluck S."/>
            <person name="Liolios K."/>
            <person name="Mavromatis K."/>
            <person name="Pagani I."/>
            <person name="Ivanova N."/>
            <person name="Mikhailova N."/>
            <person name="Pati A."/>
            <person name="Chen A."/>
            <person name="Palaniappan K."/>
            <person name="Land M."/>
            <person name="Chang Y.J."/>
            <person name="Jeffries C.D."/>
            <person name="Brambilla E.M."/>
            <person name="Rohde M."/>
            <person name="Spring S."/>
            <person name="Detter J.C."/>
            <person name="Woyke T."/>
            <person name="Bristow J."/>
            <person name="Eisen J.A."/>
            <person name="Markowitz V."/>
            <person name="Hugenholtz P."/>
            <person name="Kyrpides N.C."/>
            <person name="Klenk H.P."/>
        </authorList>
    </citation>
    <scope>NUCLEOTIDE SEQUENCE [LARGE SCALE GENOMIC DNA]</scope>
    <source>
        <strain evidence="3">ATCC BAA-1197 / DSM 17291 / Cas60314</strain>
    </source>
</reference>
<dbReference type="EMBL" id="CP003096">
    <property type="protein sequence ID" value="AER66949.1"/>
    <property type="molecule type" value="Genomic_DNA"/>
</dbReference>